<dbReference type="AlphaFoldDB" id="A0A4D6HFG3"/>
<dbReference type="PANTHER" id="PTHR43433:SF5">
    <property type="entry name" value="AB HYDROLASE-1 DOMAIN-CONTAINING PROTEIN"/>
    <property type="match status" value="1"/>
</dbReference>
<proteinExistence type="predicted"/>
<organism evidence="2 3">
    <name type="scientific">Halapricum salinum</name>
    <dbReference type="NCBI Taxonomy" id="1457250"/>
    <lineage>
        <taxon>Archaea</taxon>
        <taxon>Methanobacteriati</taxon>
        <taxon>Methanobacteriota</taxon>
        <taxon>Stenosarchaea group</taxon>
        <taxon>Halobacteria</taxon>
        <taxon>Halobacteriales</taxon>
        <taxon>Haloarculaceae</taxon>
        <taxon>Halapricum</taxon>
    </lineage>
</organism>
<dbReference type="Gene3D" id="3.40.50.1820">
    <property type="entry name" value="alpha/beta hydrolase"/>
    <property type="match status" value="1"/>
</dbReference>
<dbReference type="PRINTS" id="PR00111">
    <property type="entry name" value="ABHYDROLASE"/>
</dbReference>
<dbReference type="RefSeq" id="WP_049993079.1">
    <property type="nucleotide sequence ID" value="NZ_CP031310.1"/>
</dbReference>
<gene>
    <name evidence="2" type="ORF">DV733_16640</name>
</gene>
<dbReference type="InterPro" id="IPR029058">
    <property type="entry name" value="AB_hydrolase_fold"/>
</dbReference>
<keyword evidence="3" id="KW-1185">Reference proteome</keyword>
<evidence type="ECO:0000313" key="2">
    <source>
        <dbReference type="EMBL" id="QCC52759.1"/>
    </source>
</evidence>
<protein>
    <submittedName>
        <fullName evidence="2">Alpha/beta fold hydrolase</fullName>
    </submittedName>
</protein>
<name>A0A4D6HFG3_9EURY</name>
<evidence type="ECO:0000259" key="1">
    <source>
        <dbReference type="Pfam" id="PF12697"/>
    </source>
</evidence>
<accession>A0A4D6HFG3</accession>
<dbReference type="EMBL" id="CP031310">
    <property type="protein sequence ID" value="QCC52759.1"/>
    <property type="molecule type" value="Genomic_DNA"/>
</dbReference>
<dbReference type="OrthoDB" id="111592at2157"/>
<feature type="domain" description="AB hydrolase-1" evidence="1">
    <location>
        <begin position="24"/>
        <end position="248"/>
    </location>
</feature>
<dbReference type="GO" id="GO:0016787">
    <property type="term" value="F:hydrolase activity"/>
    <property type="evidence" value="ECO:0007669"/>
    <property type="project" value="UniProtKB-KW"/>
</dbReference>
<sequence length="267" mass="29719">MPTANNDGVAIAYERDGLDDAETIVFVEGLGYGRWMWRWQRAQLQDHYDLLLFDNRGTGDSAEPDGPYTIGEMAGDLEAVLADAGVERAHVVGASMGGMIAMQYALEYDRAASLGLFCTSPGGPDAAPTPEETRSRMYDVPENLGEREAIKYKMEPALSETFPEQYDDVFEEIVDWRLESDASEQARQWQGAAVEAFDISDRLDEITLPALVIHGTGDKVVPPENGELLAESLPNSRYLTLHDAPHLFCIEEFLQVNEHLDMFIRDV</sequence>
<dbReference type="GeneID" id="39849521"/>
<dbReference type="Pfam" id="PF12697">
    <property type="entry name" value="Abhydrolase_6"/>
    <property type="match status" value="1"/>
</dbReference>
<keyword evidence="2" id="KW-0378">Hydrolase</keyword>
<dbReference type="STRING" id="1457250.GCA_000755225_02209"/>
<dbReference type="InterPro" id="IPR000073">
    <property type="entry name" value="AB_hydrolase_1"/>
</dbReference>
<evidence type="ECO:0000313" key="3">
    <source>
        <dbReference type="Proteomes" id="UP000296706"/>
    </source>
</evidence>
<dbReference type="KEGG" id="hsn:DV733_16640"/>
<reference evidence="2 3" key="1">
    <citation type="journal article" date="2019" name="Nat. Commun.">
        <title>A new type of DNA phosphorothioation-based antiviral system in archaea.</title>
        <authorList>
            <person name="Xiong L."/>
            <person name="Liu S."/>
            <person name="Chen S."/>
            <person name="Xiao Y."/>
            <person name="Zhu B."/>
            <person name="Gao Y."/>
            <person name="Zhang Y."/>
            <person name="Chen B."/>
            <person name="Luo J."/>
            <person name="Deng Z."/>
            <person name="Chen X."/>
            <person name="Wang L."/>
            <person name="Chen S."/>
        </authorList>
    </citation>
    <scope>NUCLEOTIDE SEQUENCE [LARGE SCALE GENOMIC DNA]</scope>
    <source>
        <strain evidence="2 3">CBA1105</strain>
    </source>
</reference>
<dbReference type="PANTHER" id="PTHR43433">
    <property type="entry name" value="HYDROLASE, ALPHA/BETA FOLD FAMILY PROTEIN"/>
    <property type="match status" value="1"/>
</dbReference>
<dbReference type="InterPro" id="IPR050471">
    <property type="entry name" value="AB_hydrolase"/>
</dbReference>
<dbReference type="Proteomes" id="UP000296706">
    <property type="component" value="Chromosome"/>
</dbReference>
<dbReference type="SUPFAM" id="SSF53474">
    <property type="entry name" value="alpha/beta-Hydrolases"/>
    <property type="match status" value="1"/>
</dbReference>